<reference evidence="3" key="1">
    <citation type="submission" date="2020-11" db="EMBL/GenBank/DDBJ databases">
        <title>Whole-genome analyses of Nonomuraea sp. K274.</title>
        <authorList>
            <person name="Veyisoglu A."/>
        </authorList>
    </citation>
    <scope>NUCLEOTIDE SEQUENCE</scope>
    <source>
        <strain evidence="3">K274</strain>
    </source>
</reference>
<dbReference type="PANTHER" id="PTHR10837:SF8">
    <property type="entry name" value="PROTEIN-ARGININE DEIMINASE"/>
    <property type="match status" value="1"/>
</dbReference>
<accession>A0A931AJT6</accession>
<dbReference type="InterPro" id="IPR004303">
    <property type="entry name" value="PAD"/>
</dbReference>
<dbReference type="GO" id="GO:0004668">
    <property type="term" value="F:protein-arginine deiminase activity"/>
    <property type="evidence" value="ECO:0007669"/>
    <property type="project" value="InterPro"/>
</dbReference>
<evidence type="ECO:0000259" key="2">
    <source>
        <dbReference type="Pfam" id="PF03068"/>
    </source>
</evidence>
<proteinExistence type="predicted"/>
<evidence type="ECO:0000313" key="4">
    <source>
        <dbReference type="Proteomes" id="UP000605361"/>
    </source>
</evidence>
<feature type="region of interest" description="Disordered" evidence="1">
    <location>
        <begin position="17"/>
        <end position="49"/>
    </location>
</feature>
<dbReference type="SUPFAM" id="SSF55909">
    <property type="entry name" value="Pentein"/>
    <property type="match status" value="1"/>
</dbReference>
<keyword evidence="4" id="KW-1185">Reference proteome</keyword>
<organism evidence="3 4">
    <name type="scientific">Nonomuraea cypriaca</name>
    <dbReference type="NCBI Taxonomy" id="1187855"/>
    <lineage>
        <taxon>Bacteria</taxon>
        <taxon>Bacillati</taxon>
        <taxon>Actinomycetota</taxon>
        <taxon>Actinomycetes</taxon>
        <taxon>Streptosporangiales</taxon>
        <taxon>Streptosporangiaceae</taxon>
        <taxon>Nonomuraea</taxon>
    </lineage>
</organism>
<feature type="region of interest" description="Disordered" evidence="1">
    <location>
        <begin position="315"/>
        <end position="345"/>
    </location>
</feature>
<comment type="caution">
    <text evidence="3">The sequence shown here is derived from an EMBL/GenBank/DDBJ whole genome shotgun (WGS) entry which is preliminary data.</text>
</comment>
<feature type="non-terminal residue" evidence="3">
    <location>
        <position position="480"/>
    </location>
</feature>
<dbReference type="Pfam" id="PF03068">
    <property type="entry name" value="PAD"/>
    <property type="match status" value="1"/>
</dbReference>
<dbReference type="GO" id="GO:0005509">
    <property type="term" value="F:calcium ion binding"/>
    <property type="evidence" value="ECO:0007669"/>
    <property type="project" value="InterPro"/>
</dbReference>
<name>A0A931AJT6_9ACTN</name>
<protein>
    <recommendedName>
        <fullName evidence="2">Protein-arginine deiminase C-terminal domain-containing protein</fullName>
    </recommendedName>
</protein>
<dbReference type="Gene3D" id="3.75.10.10">
    <property type="entry name" value="L-arginine/glycine Amidinotransferase, Chain A"/>
    <property type="match status" value="2"/>
</dbReference>
<sequence length="480" mass="51436">MSVSDRVHGAGRPRRVVLANLDVDSPAPPAPAGRASLDGPVTDGRAPLDGLNDGRAPLDALDDVVNGPADLAELLRLPVPAGESGDLLLTISPEDARRVRFFHRDHDGHWVRAFGASNGTPSSGTPDTEYRLPGGPGTVELRVEAVTLPGAPGFPAPEGRPAGEIQLELVREGGGVRTAAGTILLTIAPFLLISNLRPAEEIYVTYNGRVPSGNQHTIQDLVDAVREAHGDDAVPAGNAATGFETGPGRLLHVIDVTDALNPDYFPQDQFEMGYCRAPHAWMHMALHNPRERALNQWVPRELPGPDVGLFNALAGSPSRDSTDYGGNLELSPPVPVPTGRLPEGLAGPEVPPHPAAPLGKMIIGEARFRIFTLPRALASTLDGGDLGTVGDEFAARDFPLGETRRVTTVREGHEWWVEDRPPIPRLAAWRTFHVLAGRSELTVHYVRSVRPDLRSFLEAQGAQPILPVDTSWLNVGHVDE</sequence>
<dbReference type="EMBL" id="JADOGI010000371">
    <property type="protein sequence ID" value="MBF8194206.1"/>
    <property type="molecule type" value="Genomic_DNA"/>
</dbReference>
<dbReference type="InterPro" id="IPR013530">
    <property type="entry name" value="PAD_C"/>
</dbReference>
<feature type="domain" description="Protein-arginine deiminase C-terminal" evidence="2">
    <location>
        <begin position="263"/>
        <end position="342"/>
    </location>
</feature>
<dbReference type="Proteomes" id="UP000605361">
    <property type="component" value="Unassembled WGS sequence"/>
</dbReference>
<dbReference type="RefSeq" id="WP_195903039.1">
    <property type="nucleotide sequence ID" value="NZ_JADOGI010000371.1"/>
</dbReference>
<gene>
    <name evidence="3" type="ORF">ITP53_52770</name>
</gene>
<dbReference type="AlphaFoldDB" id="A0A931AJT6"/>
<evidence type="ECO:0000256" key="1">
    <source>
        <dbReference type="SAM" id="MobiDB-lite"/>
    </source>
</evidence>
<evidence type="ECO:0000313" key="3">
    <source>
        <dbReference type="EMBL" id="MBF8194206.1"/>
    </source>
</evidence>
<dbReference type="PANTHER" id="PTHR10837">
    <property type="entry name" value="PEPTIDYLARGININE DEIMINASE"/>
    <property type="match status" value="1"/>
</dbReference>
<dbReference type="GO" id="GO:0005737">
    <property type="term" value="C:cytoplasm"/>
    <property type="evidence" value="ECO:0007669"/>
    <property type="project" value="InterPro"/>
</dbReference>